<gene>
    <name evidence="8" type="ORF">DW658_02370</name>
</gene>
<feature type="transmembrane region" description="Helical" evidence="6">
    <location>
        <begin position="146"/>
        <end position="169"/>
    </location>
</feature>
<feature type="transmembrane region" description="Helical" evidence="6">
    <location>
        <begin position="17"/>
        <end position="35"/>
    </location>
</feature>
<keyword evidence="2 6" id="KW-1003">Cell membrane</keyword>
<evidence type="ECO:0000256" key="6">
    <source>
        <dbReference type="PIRNR" id="PIRNR018968"/>
    </source>
</evidence>
<feature type="domain" description="ABC3 transporter permease C-terminal" evidence="7">
    <location>
        <begin position="60"/>
        <end position="178"/>
    </location>
</feature>
<proteinExistence type="inferred from homology"/>
<dbReference type="AlphaFoldDB" id="A0A414QHL3"/>
<reference evidence="8 9" key="1">
    <citation type="submission" date="2018-08" db="EMBL/GenBank/DDBJ databases">
        <title>A genome reference for cultivated species of the human gut microbiota.</title>
        <authorList>
            <person name="Zou Y."/>
            <person name="Xue W."/>
            <person name="Luo G."/>
        </authorList>
    </citation>
    <scope>NUCLEOTIDE SEQUENCE [LARGE SCALE GENOMIC DNA]</scope>
    <source>
        <strain evidence="8 9">AM23-7AC</strain>
    </source>
</reference>
<feature type="transmembrane region" description="Helical" evidence="6">
    <location>
        <begin position="55"/>
        <end position="76"/>
    </location>
</feature>
<dbReference type="PANTHER" id="PTHR46795">
    <property type="entry name" value="ABC TRANSPORTER PERMEASE-RELATED-RELATED"/>
    <property type="match status" value="1"/>
</dbReference>
<evidence type="ECO:0000256" key="1">
    <source>
        <dbReference type="ARBA" id="ARBA00004651"/>
    </source>
</evidence>
<keyword evidence="5 6" id="KW-0472">Membrane</keyword>
<dbReference type="EMBL" id="QRHN01000002">
    <property type="protein sequence ID" value="RHF80267.1"/>
    <property type="molecule type" value="Genomic_DNA"/>
</dbReference>
<organism evidence="8 9">
    <name type="scientific">Dorea formicigenerans</name>
    <dbReference type="NCBI Taxonomy" id="39486"/>
    <lineage>
        <taxon>Bacteria</taxon>
        <taxon>Bacillati</taxon>
        <taxon>Bacillota</taxon>
        <taxon>Clostridia</taxon>
        <taxon>Lachnospirales</taxon>
        <taxon>Lachnospiraceae</taxon>
        <taxon>Dorea</taxon>
    </lineage>
</organism>
<dbReference type="Pfam" id="PF02687">
    <property type="entry name" value="FtsX"/>
    <property type="match status" value="1"/>
</dbReference>
<dbReference type="GO" id="GO:0055085">
    <property type="term" value="P:transmembrane transport"/>
    <property type="evidence" value="ECO:0007669"/>
    <property type="project" value="UniProtKB-UniRule"/>
</dbReference>
<feature type="transmembrane region" description="Helical" evidence="6">
    <location>
        <begin position="524"/>
        <end position="549"/>
    </location>
</feature>
<comment type="similarity">
    <text evidence="6">Belongs to the ABC-4 integral membrane protein family.</text>
</comment>
<feature type="transmembrane region" description="Helical" evidence="6">
    <location>
        <begin position="583"/>
        <end position="606"/>
    </location>
</feature>
<feature type="transmembrane region" description="Helical" evidence="6">
    <location>
        <begin position="202"/>
        <end position="224"/>
    </location>
</feature>
<evidence type="ECO:0000256" key="2">
    <source>
        <dbReference type="ARBA" id="ARBA00022475"/>
    </source>
</evidence>
<keyword evidence="3 6" id="KW-0812">Transmembrane</keyword>
<dbReference type="RefSeq" id="WP_117510422.1">
    <property type="nucleotide sequence ID" value="NZ_QRHN01000002.1"/>
</dbReference>
<dbReference type="PANTHER" id="PTHR46795:SF3">
    <property type="entry name" value="ABC TRANSPORTER PERMEASE"/>
    <property type="match status" value="1"/>
</dbReference>
<feature type="transmembrane region" description="Helical" evidence="6">
    <location>
        <begin position="289"/>
        <end position="308"/>
    </location>
</feature>
<sequence>MYIKLAIQNMKKSIRNYVIYFVTITLTAAMMYSFLSLGFSKDVLSMSENMSMLTSGILGMSVLVALIASFVISYAIRFMLEQRKKEFATYELLGMETSNIQKLFFIENGVIGMAAFFIGTFSGIGLSGVLVQIINHIFEMPHTYHISFSIKAFATAFILFMLMYGIGILRAAKVIRKRKIVDMLYDHQKNENGKKHSVRFHITLIILSVLCILTGGCLLAKGMSVQTNVFYVWMIGAVILSAIGIYEMYRNLPVLLLRLLNKSKRRRYKDINLFYLGQIGRKVDSAGKLMAVIAILLTVSLSTMFAGLSTGAGYKANMEAYYPYDAGVALDAPLTKECLQPMIEFTKQQCSVEDELIYYLYATDAYPVEALALSDYNHLRCMLGLKSVSLSSNEFFIHCDTWNYVEKIQKALEQTSEILLAGSVLGIAETAIYTEPMEQYQMAGTRGYILVVPDQVATQLSGEKIRLVMKLENGGYPELKQALKKFLHDPNAWTPVLQDGKGLPEQVTMGVTVKAWGIENSLTGFAAISFCGLYLSIIFIILSSTILAFEQLSKIDYNRRNYQILDKMGVAQKTRRNLIKKEVGVLFFIPAILPMIIMMFLIVGANQVFGEAILQENLFLTYGIVTLTVFSGIYLLYYWATTSVFQYAVLKKEFYK</sequence>
<evidence type="ECO:0000313" key="9">
    <source>
        <dbReference type="Proteomes" id="UP000285666"/>
    </source>
</evidence>
<keyword evidence="4 6" id="KW-1133">Transmembrane helix</keyword>
<feature type="transmembrane region" description="Helical" evidence="6">
    <location>
        <begin position="230"/>
        <end position="249"/>
    </location>
</feature>
<feature type="transmembrane region" description="Helical" evidence="6">
    <location>
        <begin position="110"/>
        <end position="134"/>
    </location>
</feature>
<accession>A0A414QHL3</accession>
<dbReference type="InterPro" id="IPR003838">
    <property type="entry name" value="ABC3_permease_C"/>
</dbReference>
<evidence type="ECO:0000313" key="8">
    <source>
        <dbReference type="EMBL" id="RHF80267.1"/>
    </source>
</evidence>
<dbReference type="PIRSF" id="PIRSF018968">
    <property type="entry name" value="ABC_permease_BceB"/>
    <property type="match status" value="1"/>
</dbReference>
<keyword evidence="6" id="KW-0813">Transport</keyword>
<evidence type="ECO:0000256" key="5">
    <source>
        <dbReference type="ARBA" id="ARBA00023136"/>
    </source>
</evidence>
<evidence type="ECO:0000256" key="4">
    <source>
        <dbReference type="ARBA" id="ARBA00022989"/>
    </source>
</evidence>
<feature type="transmembrane region" description="Helical" evidence="6">
    <location>
        <begin position="618"/>
        <end position="640"/>
    </location>
</feature>
<dbReference type="GO" id="GO:0005886">
    <property type="term" value="C:plasma membrane"/>
    <property type="evidence" value="ECO:0007669"/>
    <property type="project" value="UniProtKB-SubCell"/>
</dbReference>
<evidence type="ECO:0000259" key="7">
    <source>
        <dbReference type="Pfam" id="PF02687"/>
    </source>
</evidence>
<protein>
    <submittedName>
        <fullName evidence="8">ABC transporter permease</fullName>
    </submittedName>
</protein>
<comment type="subcellular location">
    <subcellularLocation>
        <location evidence="1 6">Cell membrane</location>
        <topology evidence="1 6">Multi-pass membrane protein</topology>
    </subcellularLocation>
</comment>
<dbReference type="InterPro" id="IPR027022">
    <property type="entry name" value="ABC_permease_BceB-typ"/>
</dbReference>
<evidence type="ECO:0000256" key="3">
    <source>
        <dbReference type="ARBA" id="ARBA00022692"/>
    </source>
</evidence>
<comment type="caution">
    <text evidence="8">The sequence shown here is derived from an EMBL/GenBank/DDBJ whole genome shotgun (WGS) entry which is preliminary data.</text>
</comment>
<name>A0A414QHL3_9FIRM</name>
<dbReference type="InterPro" id="IPR052536">
    <property type="entry name" value="ABC-4_Integral_Memb_Prot"/>
</dbReference>
<dbReference type="Proteomes" id="UP000285666">
    <property type="component" value="Unassembled WGS sequence"/>
</dbReference>